<dbReference type="Gene3D" id="1.10.3660.10">
    <property type="entry name" value="6-phosphogluconate dehydrogenase C-terminal like domain"/>
    <property type="match status" value="1"/>
</dbReference>
<evidence type="ECO:0000313" key="12">
    <source>
        <dbReference type="Proteomes" id="UP000578030"/>
    </source>
</evidence>
<gene>
    <name evidence="11" type="ORF">HLH28_16850</name>
</gene>
<dbReference type="Proteomes" id="UP000578030">
    <property type="component" value="Unassembled WGS sequence"/>
</dbReference>
<evidence type="ECO:0000256" key="7">
    <source>
        <dbReference type="ARBA" id="ARBA00023027"/>
    </source>
</evidence>
<dbReference type="RefSeq" id="WP_182961372.1">
    <property type="nucleotide sequence ID" value="NZ_JABEQM010000021.1"/>
</dbReference>
<keyword evidence="6" id="KW-0560">Oxidoreductase</keyword>
<dbReference type="GO" id="GO:0008977">
    <property type="term" value="F:prephenate dehydrogenase (NAD+) activity"/>
    <property type="evidence" value="ECO:0007669"/>
    <property type="project" value="UniProtKB-EC"/>
</dbReference>
<dbReference type="EC" id="1.3.1.12" evidence="3"/>
<organism evidence="11 12">
    <name type="scientific">Gluconacetobacter tumulisoli</name>
    <dbReference type="NCBI Taxonomy" id="1286189"/>
    <lineage>
        <taxon>Bacteria</taxon>
        <taxon>Pseudomonadati</taxon>
        <taxon>Pseudomonadota</taxon>
        <taxon>Alphaproteobacteria</taxon>
        <taxon>Acetobacterales</taxon>
        <taxon>Acetobacteraceae</taxon>
        <taxon>Gluconacetobacter</taxon>
    </lineage>
</organism>
<dbReference type="SUPFAM" id="SSF51735">
    <property type="entry name" value="NAD(P)-binding Rossmann-fold domains"/>
    <property type="match status" value="1"/>
</dbReference>
<dbReference type="PANTHER" id="PTHR21363">
    <property type="entry name" value="PREPHENATE DEHYDROGENASE"/>
    <property type="match status" value="1"/>
</dbReference>
<dbReference type="PANTHER" id="PTHR21363:SF0">
    <property type="entry name" value="PREPHENATE DEHYDROGENASE [NADP(+)]"/>
    <property type="match status" value="1"/>
</dbReference>
<sequence>MTASPTTASLTVSPADSSAPLFRRLAIVGPGLIGSSILRRARRDGTIAAELVACDIDPDVCRRVAELDLADEVEQDPMRAVADADCVILCVPVGAVAEVGTRILPAMKPGAILSEVGSTKVSILTAITPALRADVPFVPTHPMAGTEHSGPDAGFATLFDDRWCLLTPLPDTPPAATDLIEQMWHRMGARTRVMDPAHHDRVCAIVSHLPHLLAFTICGTADDLADETRSEVLDFAASGFRDFTRIAASDPVMWRDIFLNNREALLEMLARFTEDAQAMARAIRWGDEAFIVDRIERGRRIRRSLIENRQA</sequence>
<keyword evidence="7" id="KW-0520">NAD</keyword>
<evidence type="ECO:0000259" key="10">
    <source>
        <dbReference type="PROSITE" id="PS51176"/>
    </source>
</evidence>
<evidence type="ECO:0000256" key="6">
    <source>
        <dbReference type="ARBA" id="ARBA00023002"/>
    </source>
</evidence>
<dbReference type="InterPro" id="IPR046826">
    <property type="entry name" value="PDH_N"/>
</dbReference>
<name>A0A7W4KAE0_9PROT</name>
<dbReference type="GO" id="GO:0070403">
    <property type="term" value="F:NAD+ binding"/>
    <property type="evidence" value="ECO:0007669"/>
    <property type="project" value="InterPro"/>
</dbReference>
<comment type="pathway">
    <text evidence="1">Amino-acid biosynthesis; L-tyrosine biosynthesis; (4-hydroxyphenyl)pyruvate from prephenate (NAD(+) route): step 1/1.</text>
</comment>
<proteinExistence type="inferred from homology"/>
<evidence type="ECO:0000256" key="4">
    <source>
        <dbReference type="ARBA" id="ARBA00022498"/>
    </source>
</evidence>
<comment type="caution">
    <text evidence="11">The sequence shown here is derived from an EMBL/GenBank/DDBJ whole genome shotgun (WGS) entry which is preliminary data.</text>
</comment>
<dbReference type="InterPro" id="IPR036291">
    <property type="entry name" value="NAD(P)-bd_dom_sf"/>
</dbReference>
<dbReference type="PROSITE" id="PS51176">
    <property type="entry name" value="PDH_ADH"/>
    <property type="match status" value="1"/>
</dbReference>
<dbReference type="EMBL" id="JABEQM010000021">
    <property type="protein sequence ID" value="MBB2203220.1"/>
    <property type="molecule type" value="Genomic_DNA"/>
</dbReference>
<evidence type="ECO:0000256" key="1">
    <source>
        <dbReference type="ARBA" id="ARBA00005067"/>
    </source>
</evidence>
<accession>A0A7W4KAE0</accession>
<dbReference type="GO" id="GO:0006571">
    <property type="term" value="P:tyrosine biosynthetic process"/>
    <property type="evidence" value="ECO:0007669"/>
    <property type="project" value="UniProtKB-KW"/>
</dbReference>
<protein>
    <recommendedName>
        <fullName evidence="3">prephenate dehydrogenase</fullName>
        <ecNumber evidence="3">1.3.1.12</ecNumber>
    </recommendedName>
</protein>
<dbReference type="InterPro" id="IPR008927">
    <property type="entry name" value="6-PGluconate_DH-like_C_sf"/>
</dbReference>
<dbReference type="InterPro" id="IPR050812">
    <property type="entry name" value="Preph/Arog_dehydrog"/>
</dbReference>
<dbReference type="GO" id="GO:0004665">
    <property type="term" value="F:prephenate dehydrogenase (NADP+) activity"/>
    <property type="evidence" value="ECO:0007669"/>
    <property type="project" value="InterPro"/>
</dbReference>
<evidence type="ECO:0000256" key="9">
    <source>
        <dbReference type="ARBA" id="ARBA00049260"/>
    </source>
</evidence>
<dbReference type="FunFam" id="3.40.50.720:FF:000208">
    <property type="entry name" value="Prephenate dehydrogenase"/>
    <property type="match status" value="1"/>
</dbReference>
<dbReference type="SUPFAM" id="SSF48179">
    <property type="entry name" value="6-phosphogluconate dehydrogenase C-terminal domain-like"/>
    <property type="match status" value="1"/>
</dbReference>
<comment type="similarity">
    <text evidence="2">Belongs to the prephenate/arogenate dehydrogenase family.</text>
</comment>
<dbReference type="InterPro" id="IPR003099">
    <property type="entry name" value="Prephen_DH"/>
</dbReference>
<dbReference type="FunFam" id="1.10.3660.10:FF:000003">
    <property type="entry name" value="Prephenate dehydrogenase"/>
    <property type="match status" value="1"/>
</dbReference>
<dbReference type="InterPro" id="IPR046825">
    <property type="entry name" value="PDH_C"/>
</dbReference>
<evidence type="ECO:0000256" key="8">
    <source>
        <dbReference type="ARBA" id="ARBA00023141"/>
    </source>
</evidence>
<evidence type="ECO:0000313" key="11">
    <source>
        <dbReference type="EMBL" id="MBB2203220.1"/>
    </source>
</evidence>
<keyword evidence="8" id="KW-0057">Aromatic amino acid biosynthesis</keyword>
<dbReference type="Pfam" id="PF02153">
    <property type="entry name" value="PDH_N"/>
    <property type="match status" value="1"/>
</dbReference>
<dbReference type="Pfam" id="PF20463">
    <property type="entry name" value="PDH_C"/>
    <property type="match status" value="1"/>
</dbReference>
<comment type="catalytic activity">
    <reaction evidence="9">
        <text>prephenate + NAD(+) = 3-(4-hydroxyphenyl)pyruvate + CO2 + NADH</text>
        <dbReference type="Rhea" id="RHEA:13869"/>
        <dbReference type="ChEBI" id="CHEBI:16526"/>
        <dbReference type="ChEBI" id="CHEBI:29934"/>
        <dbReference type="ChEBI" id="CHEBI:36242"/>
        <dbReference type="ChEBI" id="CHEBI:57540"/>
        <dbReference type="ChEBI" id="CHEBI:57945"/>
        <dbReference type="EC" id="1.3.1.12"/>
    </reaction>
</comment>
<keyword evidence="12" id="KW-1185">Reference proteome</keyword>
<dbReference type="AlphaFoldDB" id="A0A7W4KAE0"/>
<evidence type="ECO:0000256" key="5">
    <source>
        <dbReference type="ARBA" id="ARBA00022605"/>
    </source>
</evidence>
<keyword evidence="4" id="KW-0827">Tyrosine biosynthesis</keyword>
<dbReference type="Gene3D" id="3.40.50.720">
    <property type="entry name" value="NAD(P)-binding Rossmann-like Domain"/>
    <property type="match status" value="1"/>
</dbReference>
<evidence type="ECO:0000256" key="3">
    <source>
        <dbReference type="ARBA" id="ARBA00012068"/>
    </source>
</evidence>
<evidence type="ECO:0000256" key="2">
    <source>
        <dbReference type="ARBA" id="ARBA00007964"/>
    </source>
</evidence>
<feature type="domain" description="Prephenate/arogenate dehydrogenase" evidence="10">
    <location>
        <begin position="23"/>
        <end position="311"/>
    </location>
</feature>
<keyword evidence="5" id="KW-0028">Amino-acid biosynthesis</keyword>
<reference evidence="11 12" key="1">
    <citation type="submission" date="2020-04" db="EMBL/GenBank/DDBJ databases">
        <title>Description of novel Gluconacetobacter.</title>
        <authorList>
            <person name="Sombolestani A."/>
        </authorList>
    </citation>
    <scope>NUCLEOTIDE SEQUENCE [LARGE SCALE GENOMIC DNA]</scope>
    <source>
        <strain evidence="11 12">LMG 27802</strain>
    </source>
</reference>